<dbReference type="InterPro" id="IPR050179">
    <property type="entry name" value="Trans_hexapeptide_repeat"/>
</dbReference>
<dbReference type="PANTHER" id="PTHR43300">
    <property type="entry name" value="ACETYLTRANSFERASE"/>
    <property type="match status" value="1"/>
</dbReference>
<dbReference type="InterPro" id="IPR011004">
    <property type="entry name" value="Trimer_LpxA-like_sf"/>
</dbReference>
<sequence>MEKDTSQKKIVIFGESQLASLAHFYFKHDSSHEVVAFSVDKAYRKSDQFENLPLVDFETVQEHYPPSEYYMFLPISFKRMSHLRREKFEAAKEKGYSLVSYVSSKATTWPGLDIGENCFIFEDNNIQPYVKIGDNCILWSGNHIGHHTVIKNHVFITSHVVISGACTIEDHAFFGVNATIRDETMIAEATLVGMGAIITKDTEPYQIILGARSTVMPKKSMDLDSISHKSNG</sequence>
<comment type="caution">
    <text evidence="3">The sequence shown here is derived from an EMBL/GenBank/DDBJ whole genome shotgun (WGS) entry which is preliminary data.</text>
</comment>
<evidence type="ECO:0000256" key="1">
    <source>
        <dbReference type="ARBA" id="ARBA00007274"/>
    </source>
</evidence>
<dbReference type="SUPFAM" id="SSF51161">
    <property type="entry name" value="Trimeric LpxA-like enzymes"/>
    <property type="match status" value="1"/>
</dbReference>
<name>A0ABP3XPT4_9FLAO</name>
<dbReference type="PANTHER" id="PTHR43300:SF4">
    <property type="entry name" value="ACYL-[ACYL-CARRIER-PROTEIN]--UDP-N-ACETYLGLUCOSAMINE O-ACYLTRANSFERASE"/>
    <property type="match status" value="1"/>
</dbReference>
<dbReference type="NCBIfam" id="TIGR03570">
    <property type="entry name" value="NeuD_NnaD"/>
    <property type="match status" value="1"/>
</dbReference>
<accession>A0ABP3XPT4</accession>
<dbReference type="Gene3D" id="2.160.10.10">
    <property type="entry name" value="Hexapeptide repeat proteins"/>
    <property type="match status" value="1"/>
</dbReference>
<reference evidence="4" key="1">
    <citation type="journal article" date="2019" name="Int. J. Syst. Evol. Microbiol.">
        <title>The Global Catalogue of Microorganisms (GCM) 10K type strain sequencing project: providing services to taxonomists for standard genome sequencing and annotation.</title>
        <authorList>
            <consortium name="The Broad Institute Genomics Platform"/>
            <consortium name="The Broad Institute Genome Sequencing Center for Infectious Disease"/>
            <person name="Wu L."/>
            <person name="Ma J."/>
        </authorList>
    </citation>
    <scope>NUCLEOTIDE SEQUENCE [LARGE SCALE GENOMIC DNA]</scope>
    <source>
        <strain evidence="4">JCM 16082</strain>
    </source>
</reference>
<dbReference type="CDD" id="cd03360">
    <property type="entry name" value="LbH_AT_putative"/>
    <property type="match status" value="1"/>
</dbReference>
<dbReference type="Proteomes" id="UP001500507">
    <property type="component" value="Unassembled WGS sequence"/>
</dbReference>
<evidence type="ECO:0000313" key="3">
    <source>
        <dbReference type="EMBL" id="GAA0871318.1"/>
    </source>
</evidence>
<comment type="similarity">
    <text evidence="1">Belongs to the transferase hexapeptide repeat family.</text>
</comment>
<evidence type="ECO:0000313" key="4">
    <source>
        <dbReference type="Proteomes" id="UP001500507"/>
    </source>
</evidence>
<dbReference type="Pfam" id="PF25087">
    <property type="entry name" value="GMPPB_C"/>
    <property type="match status" value="1"/>
</dbReference>
<dbReference type="InterPro" id="IPR020019">
    <property type="entry name" value="AcTrfase_PglD-like"/>
</dbReference>
<dbReference type="RefSeq" id="WP_343763298.1">
    <property type="nucleotide sequence ID" value="NZ_BAAAFG010000002.1"/>
</dbReference>
<protein>
    <submittedName>
        <fullName evidence="3">Acetyltransferase</fullName>
    </submittedName>
</protein>
<keyword evidence="4" id="KW-1185">Reference proteome</keyword>
<feature type="domain" description="Mannose-1-phosphate guanyltransferase C-terminal" evidence="2">
    <location>
        <begin position="101"/>
        <end position="194"/>
    </location>
</feature>
<dbReference type="InterPro" id="IPR056729">
    <property type="entry name" value="GMPPB_C"/>
</dbReference>
<gene>
    <name evidence="3" type="ORF">GCM10009117_04640</name>
</gene>
<organism evidence="3 4">
    <name type="scientific">Gangjinia marincola</name>
    <dbReference type="NCBI Taxonomy" id="578463"/>
    <lineage>
        <taxon>Bacteria</taxon>
        <taxon>Pseudomonadati</taxon>
        <taxon>Bacteroidota</taxon>
        <taxon>Flavobacteriia</taxon>
        <taxon>Flavobacteriales</taxon>
        <taxon>Flavobacteriaceae</taxon>
        <taxon>Gangjinia</taxon>
    </lineage>
</organism>
<dbReference type="EMBL" id="BAAAFG010000002">
    <property type="protein sequence ID" value="GAA0871318.1"/>
    <property type="molecule type" value="Genomic_DNA"/>
</dbReference>
<evidence type="ECO:0000259" key="2">
    <source>
        <dbReference type="Pfam" id="PF25087"/>
    </source>
</evidence>
<proteinExistence type="inferred from homology"/>